<dbReference type="InterPro" id="IPR023606">
    <property type="entry name" value="CoA-Trfase_III_dom_1_sf"/>
</dbReference>
<dbReference type="PANTHER" id="PTHR48207">
    <property type="entry name" value="SUCCINATE--HYDROXYMETHYLGLUTARATE COA-TRANSFERASE"/>
    <property type="match status" value="1"/>
</dbReference>
<feature type="compositionally biased region" description="Polar residues" evidence="2">
    <location>
        <begin position="372"/>
        <end position="385"/>
    </location>
</feature>
<protein>
    <submittedName>
        <fullName evidence="3">Acyl-CoA hydratase</fullName>
    </submittedName>
</protein>
<accession>A0A6S6XTD6</accession>
<name>A0A6S6XTD6_9PROT</name>
<evidence type="ECO:0000313" key="3">
    <source>
        <dbReference type="EMBL" id="CAB1368015.1"/>
    </source>
</evidence>
<gene>
    <name evidence="3" type="ORF">DENOEST_0850</name>
</gene>
<dbReference type="GO" id="GO:0008410">
    <property type="term" value="F:CoA-transferase activity"/>
    <property type="evidence" value="ECO:0007669"/>
    <property type="project" value="TreeGrafter"/>
</dbReference>
<dbReference type="InterPro" id="IPR003673">
    <property type="entry name" value="CoA-Trfase_fam_III"/>
</dbReference>
<evidence type="ECO:0000313" key="4">
    <source>
        <dbReference type="Proteomes" id="UP000515733"/>
    </source>
</evidence>
<dbReference type="AlphaFoldDB" id="A0A6S6XTD6"/>
<dbReference type="EMBL" id="LR778301">
    <property type="protein sequence ID" value="CAB1368015.1"/>
    <property type="molecule type" value="Genomic_DNA"/>
</dbReference>
<dbReference type="RefSeq" id="WP_170228263.1">
    <property type="nucleotide sequence ID" value="NZ_LR778301.1"/>
</dbReference>
<proteinExistence type="predicted"/>
<dbReference type="Proteomes" id="UP000515733">
    <property type="component" value="Chromosome"/>
</dbReference>
<sequence length="802" mass="88338">MPNALAHLRVVEIGQGISGPYCSKLLADLGADVIKVEPPLTGDPLRQAGAFPNDEDDPSKGTLFRYLNANKRSIECDLNSAEGKRTLLDLVEAADLVIENLGAGVLEGFNLGFDEFEKANSKIALIRISDFGQTGPYSGQPASDLTVQASAQWVNNHHVPELPLLQAGGRIPDYNVGIYAAAAALTAYSMASVAGKAVYFDVSKQESLVCCLGAVWLHIETLTSLGWGIPAERHFPFPGVVRCKDGLVSINALTGQHFIDCCHLLDVPQYIPKQMEITYGGPDFDGFFRDIEPWLMERTVEDVVDICQAMRIPSVPISNGKTILELPQLKARSFFIRDPDEDFIRPSFPYRLEHTPPSLRKGAPRLGADNPVTGSTTWSPRDSTYQSKGLGNGEFPFEGLRVIDLGIFWAGPYISCYLGAYGADVIKVESIQRADAFRFQCAYPEEGPDWYERSSIYQHTNLSKRNLTLNLDAPEGMRLFEKLLAKADVVIENFTARVMDNFGLTAERLKEINPNLITVRVPGFGLEGPWRDFTSFGMPLEQVSAMSWVTGNPDGPPVNLGGYADVFVGMHAVVALQAALIHRERTGQGQLVEVPQLEVGACLTAEQVITYSVTGKIVGRMGNRSDTMAPQGVYRCSCGQSVALSIRNDDDWNRFRKMSPVNTWALDGRFDSLKGRLAHHDEVDALISQWTSRITASSVITALREVEIPAAIVLTQPNIPSEPHLISRKFFQELDHPLTGVRRYPRWPWLQSMGPNGEHRFRAPTLGEHNHEILRDDLGLSDDEIALLATKEVIGTVPKGLG</sequence>
<dbReference type="PANTHER" id="PTHR48207:SF3">
    <property type="entry name" value="SUCCINATE--HYDROXYMETHYLGLUTARATE COA-TRANSFERASE"/>
    <property type="match status" value="1"/>
</dbReference>
<dbReference type="Gene3D" id="3.30.1540.10">
    <property type="entry name" value="formyl-coa transferase, domain 3"/>
    <property type="match status" value="2"/>
</dbReference>
<dbReference type="InterPro" id="IPR050483">
    <property type="entry name" value="CoA-transferase_III_domain"/>
</dbReference>
<evidence type="ECO:0000256" key="2">
    <source>
        <dbReference type="SAM" id="MobiDB-lite"/>
    </source>
</evidence>
<evidence type="ECO:0000256" key="1">
    <source>
        <dbReference type="ARBA" id="ARBA00022679"/>
    </source>
</evidence>
<dbReference type="SUPFAM" id="SSF89796">
    <property type="entry name" value="CoA-transferase family III (CaiB/BaiF)"/>
    <property type="match status" value="2"/>
</dbReference>
<reference evidence="3 4" key="1">
    <citation type="submission" date="2020-03" db="EMBL/GenBank/DDBJ databases">
        <authorList>
            <consortium name="Genoscope - CEA"/>
            <person name="William W."/>
        </authorList>
    </citation>
    <scope>NUCLEOTIDE SEQUENCE [LARGE SCALE GENOMIC DNA]</scope>
    <source>
        <strain evidence="4">DSM 16959</strain>
    </source>
</reference>
<dbReference type="KEGG" id="doe:DENOEST_0850"/>
<organism evidence="3 4">
    <name type="scientific">Denitratisoma oestradiolicum</name>
    <dbReference type="NCBI Taxonomy" id="311182"/>
    <lineage>
        <taxon>Bacteria</taxon>
        <taxon>Pseudomonadati</taxon>
        <taxon>Pseudomonadota</taxon>
        <taxon>Betaproteobacteria</taxon>
        <taxon>Nitrosomonadales</taxon>
        <taxon>Sterolibacteriaceae</taxon>
        <taxon>Denitratisoma</taxon>
    </lineage>
</organism>
<feature type="region of interest" description="Disordered" evidence="2">
    <location>
        <begin position="358"/>
        <end position="385"/>
    </location>
</feature>
<keyword evidence="1" id="KW-0808">Transferase</keyword>
<dbReference type="InterPro" id="IPR044855">
    <property type="entry name" value="CoA-Trfase_III_dom3_sf"/>
</dbReference>
<keyword evidence="4" id="KW-1185">Reference proteome</keyword>
<dbReference type="Pfam" id="PF02515">
    <property type="entry name" value="CoA_transf_3"/>
    <property type="match status" value="2"/>
</dbReference>
<dbReference type="Gene3D" id="3.40.50.10540">
    <property type="entry name" value="Crotonobetainyl-coa:carnitine coa-transferase, domain 1"/>
    <property type="match status" value="2"/>
</dbReference>